<dbReference type="OrthoDB" id="5417386at2759"/>
<feature type="region of interest" description="Disordered" evidence="2">
    <location>
        <begin position="522"/>
        <end position="551"/>
    </location>
</feature>
<dbReference type="AlphaFoldDB" id="A0A0F9XEP9"/>
<reference evidence="4" key="1">
    <citation type="journal article" date="2015" name="Genome Announc.">
        <title>Draft whole-genome sequence of the biocontrol agent Trichoderma harzianum T6776.</title>
        <authorList>
            <person name="Baroncelli R."/>
            <person name="Piaggeschi G."/>
            <person name="Fiorini L."/>
            <person name="Bertolini E."/>
            <person name="Zapparata A."/>
            <person name="Pe M.E."/>
            <person name="Sarrocco S."/>
            <person name="Vannacci G."/>
        </authorList>
    </citation>
    <scope>NUCLEOTIDE SEQUENCE [LARGE SCALE GENOMIC DNA]</scope>
    <source>
        <strain evidence="4">T6776</strain>
    </source>
</reference>
<evidence type="ECO:0000313" key="4">
    <source>
        <dbReference type="Proteomes" id="UP000034112"/>
    </source>
</evidence>
<organism evidence="3 4">
    <name type="scientific">Trichoderma harzianum</name>
    <name type="common">Hypocrea lixii</name>
    <dbReference type="NCBI Taxonomy" id="5544"/>
    <lineage>
        <taxon>Eukaryota</taxon>
        <taxon>Fungi</taxon>
        <taxon>Dikarya</taxon>
        <taxon>Ascomycota</taxon>
        <taxon>Pezizomycotina</taxon>
        <taxon>Sordariomycetes</taxon>
        <taxon>Hypocreomycetidae</taxon>
        <taxon>Hypocreales</taxon>
        <taxon>Hypocreaceae</taxon>
        <taxon>Trichoderma</taxon>
    </lineage>
</organism>
<feature type="compositionally biased region" description="Basic and acidic residues" evidence="2">
    <location>
        <begin position="72"/>
        <end position="92"/>
    </location>
</feature>
<gene>
    <name evidence="3" type="ORF">THAR02_08772</name>
</gene>
<feature type="compositionally biased region" description="Basic residues" evidence="2">
    <location>
        <begin position="650"/>
        <end position="662"/>
    </location>
</feature>
<dbReference type="InterPro" id="IPR036291">
    <property type="entry name" value="NAD(P)-bd_dom_sf"/>
</dbReference>
<feature type="compositionally biased region" description="Low complexity" evidence="2">
    <location>
        <begin position="236"/>
        <end position="254"/>
    </location>
</feature>
<protein>
    <submittedName>
        <fullName evidence="3">Uncharacterized protein</fullName>
    </submittedName>
</protein>
<proteinExistence type="inferred from homology"/>
<sequence length="1040" mass="114686">MAASVGSRFLTPWVGDQNPPPSPLASNPVIFRRYSTGIELFDKKDRRSSVIDPVMALKNLRSSYHGRGNGRGVDDLEDRPRNRMNHHGRDDTTSLADFLKNHEPPSSSYMSVPFGHADDKDRESKWSKFMAMKRRSKSVPRPPQNIQLPDSAVSGVTIGGHRHIAISIPLEAMPFAPDSTTQNPANVNNNTGARVGGTRNEYATLPRNFAVQTYSGENGTVTVFPTATDEAPPLPQALSTQRSSLLSQQSISSSLDERSSYTRSTIGSHHKSSSQSTGYSTEGSMGPSARNQAKNKPPGYVSIFPKITDPPHINAQGMVVWGPPKSPARPNNQQRPARPSSMVVPTGPRHRHPAHSASIDGLLSIVKDVETVRDGYNKKPLPKPPGKADSRAKQQYKPVIGFPSPITEESTDGSSRSTKRSVRRAVSAQSVLAVNKELPSRPSTAGSIQSRREKVRDKKRRDMEAAKAFKELQRRKSDDQQKEYEDGEQSRNNADAEEESQRPQTSSLNTLIPIVVVVDLQPSPGLPEDKNGGRVSSPPSSSHSSPDMSQLRLSRDMDSELYLQHKRNLMDKQILRLYDSYHENRLRDVERRIRRLERNGDVWLRALVPVLDDMSRNIKTSNRINKAAHADGEGRGWASDDEVSSASAGRKARSSKRTKTPTRRASLSRDRIVAGLIGGKLASDDSESSDTMSGGDDVSGLGIIEPLMRELAGEARRRQEQLAERTADDWRHNTVTSPAICKLKTSAMSSTPWIFICPSSRGIGNALTRHILRRTARLSTPIPVLATTRHPDPAVAKAALLKDVFSAPSSSYSSSASISLSLNGKQENQQDELSKRLFVVRCDVTDESTIASAAQEARSLFPKDSHHLHLACVLPGVLLNPEKSPAQVDADAALQSFRINAVGQLLVAKHFFGFLPRKGTAMPQPGYEYDDEDVDEEDDYEGEDEDEAEEEVMRLPSTQLGSTCRREWDLRRIIAREAGSRTARARRLAGDNAMAVAYHPGTVKTELSKDFWSGVPKEKLFSTEYAAERLMDVNRMRLGT</sequence>
<dbReference type="InterPro" id="IPR051468">
    <property type="entry name" value="Fungal_SecMetab_SDRs"/>
</dbReference>
<name>A0A0F9XEP9_TRIHA</name>
<feature type="compositionally biased region" description="Acidic residues" evidence="2">
    <location>
        <begin position="928"/>
        <end position="949"/>
    </location>
</feature>
<feature type="compositionally biased region" description="Basic and acidic residues" evidence="2">
    <location>
        <begin position="450"/>
        <end position="484"/>
    </location>
</feature>
<feature type="region of interest" description="Disordered" evidence="2">
    <location>
        <begin position="374"/>
        <end position="508"/>
    </location>
</feature>
<feature type="region of interest" description="Disordered" evidence="2">
    <location>
        <begin position="1"/>
        <end position="26"/>
    </location>
</feature>
<dbReference type="PANTHER" id="PTHR43544:SF12">
    <property type="entry name" value="NAD(P)-BINDING ROSSMANN-FOLD SUPERFAMILY PROTEIN"/>
    <property type="match status" value="1"/>
</dbReference>
<dbReference type="Proteomes" id="UP000034112">
    <property type="component" value="Unassembled WGS sequence"/>
</dbReference>
<evidence type="ECO:0000313" key="3">
    <source>
        <dbReference type="EMBL" id="KKO99117.1"/>
    </source>
</evidence>
<evidence type="ECO:0000256" key="1">
    <source>
        <dbReference type="ARBA" id="ARBA00006484"/>
    </source>
</evidence>
<dbReference type="SUPFAM" id="SSF51735">
    <property type="entry name" value="NAD(P)-binding Rossmann-fold domains"/>
    <property type="match status" value="1"/>
</dbReference>
<dbReference type="GO" id="GO:0016491">
    <property type="term" value="F:oxidoreductase activity"/>
    <property type="evidence" value="ECO:0007669"/>
    <property type="project" value="TreeGrafter"/>
</dbReference>
<feature type="region of interest" description="Disordered" evidence="2">
    <location>
        <begin position="224"/>
        <end position="360"/>
    </location>
</feature>
<accession>A0A0F9XEP9</accession>
<feature type="region of interest" description="Disordered" evidence="2">
    <location>
        <begin position="62"/>
        <end position="92"/>
    </location>
</feature>
<dbReference type="EMBL" id="JOKZ01000354">
    <property type="protein sequence ID" value="KKO99117.1"/>
    <property type="molecule type" value="Genomic_DNA"/>
</dbReference>
<feature type="compositionally biased region" description="Polar residues" evidence="2">
    <location>
        <begin position="261"/>
        <end position="294"/>
    </location>
</feature>
<feature type="compositionally biased region" description="Low complexity" evidence="2">
    <location>
        <begin position="536"/>
        <end position="546"/>
    </location>
</feature>
<comment type="similarity">
    <text evidence="1">Belongs to the short-chain dehydrogenases/reductases (SDR) family.</text>
</comment>
<dbReference type="Gene3D" id="3.40.50.720">
    <property type="entry name" value="NAD(P)-binding Rossmann-like Domain"/>
    <property type="match status" value="1"/>
</dbReference>
<evidence type="ECO:0000256" key="2">
    <source>
        <dbReference type="SAM" id="MobiDB-lite"/>
    </source>
</evidence>
<feature type="region of interest" description="Disordered" evidence="2">
    <location>
        <begin position="922"/>
        <end position="949"/>
    </location>
</feature>
<comment type="caution">
    <text evidence="3">The sequence shown here is derived from an EMBL/GenBank/DDBJ whole genome shotgun (WGS) entry which is preliminary data.</text>
</comment>
<dbReference type="PANTHER" id="PTHR43544">
    <property type="entry name" value="SHORT-CHAIN DEHYDROGENASE/REDUCTASE"/>
    <property type="match status" value="1"/>
</dbReference>
<dbReference type="GO" id="GO:0005737">
    <property type="term" value="C:cytoplasm"/>
    <property type="evidence" value="ECO:0007669"/>
    <property type="project" value="TreeGrafter"/>
</dbReference>
<feature type="region of interest" description="Disordered" evidence="2">
    <location>
        <begin position="625"/>
        <end position="666"/>
    </location>
</feature>